<proteinExistence type="predicted"/>
<protein>
    <recommendedName>
        <fullName evidence="1">Pilus formation protein N-terminal domain-containing protein</fullName>
    </recommendedName>
</protein>
<dbReference type="AlphaFoldDB" id="A0AA48R9Q9"/>
<accession>A0AA48R9Q9</accession>
<sequence length="118" mass="12523">MDYARLVRLPEGAQTLVIGNPLVADVNMVKGNQLFVITGKSFGTTNLIVLDRAGQQVGESIVTVVPASDKVLVQRGSHRESLSCNPKCVATVDPSDDVAYSQKVIGAVTMHEGAMKAK</sequence>
<reference evidence="2" key="1">
    <citation type="submission" date="2023-07" db="EMBL/GenBank/DDBJ databases">
        <authorList>
            <person name="Pelsma A.J. K."/>
        </authorList>
    </citation>
    <scope>NUCLEOTIDE SEQUENCE</scope>
</reference>
<gene>
    <name evidence="2" type="ORF">AMST5_01988</name>
</gene>
<evidence type="ECO:0000259" key="1">
    <source>
        <dbReference type="Pfam" id="PF13629"/>
    </source>
</evidence>
<dbReference type="Pfam" id="PF13629">
    <property type="entry name" value="T2SS-T3SS_pil_N"/>
    <property type="match status" value="1"/>
</dbReference>
<dbReference type="EMBL" id="OY288114">
    <property type="protein sequence ID" value="CAJ0867814.1"/>
    <property type="molecule type" value="Genomic_DNA"/>
</dbReference>
<feature type="domain" description="Pilus formation protein N-terminal" evidence="1">
    <location>
        <begin position="4"/>
        <end position="64"/>
    </location>
</feature>
<dbReference type="InterPro" id="IPR032789">
    <property type="entry name" value="T2SS-T3SS_pil_N"/>
</dbReference>
<name>A0AA48R9Q9_9ZZZZ</name>
<evidence type="ECO:0000313" key="2">
    <source>
        <dbReference type="EMBL" id="CAJ0867814.1"/>
    </source>
</evidence>
<organism evidence="2">
    <name type="scientific">freshwater sediment metagenome</name>
    <dbReference type="NCBI Taxonomy" id="556182"/>
    <lineage>
        <taxon>unclassified sequences</taxon>
        <taxon>metagenomes</taxon>
        <taxon>ecological metagenomes</taxon>
    </lineage>
</organism>